<comment type="subcellular location">
    <subcellularLocation>
        <location evidence="1">Cytoplasm</location>
        <location evidence="1">Nucleoid</location>
    </subcellularLocation>
</comment>
<dbReference type="SUPFAM" id="SSF81273">
    <property type="entry name" value="H-NS histone-like proteins"/>
    <property type="match status" value="1"/>
</dbReference>
<dbReference type="EMBL" id="QCYH01000018">
    <property type="protein sequence ID" value="PVA08754.1"/>
    <property type="molecule type" value="Genomic_DNA"/>
</dbReference>
<dbReference type="InterPro" id="IPR027444">
    <property type="entry name" value="H-NS_C_dom"/>
</dbReference>
<organism evidence="7 8">
    <name type="scientific">Pelagivirga sediminicola</name>
    <dbReference type="NCBI Taxonomy" id="2170575"/>
    <lineage>
        <taxon>Bacteria</taxon>
        <taxon>Pseudomonadati</taxon>
        <taxon>Pseudomonadota</taxon>
        <taxon>Alphaproteobacteria</taxon>
        <taxon>Rhodobacterales</taxon>
        <taxon>Paracoccaceae</taxon>
        <taxon>Pelagivirga</taxon>
    </lineage>
</organism>
<dbReference type="PANTHER" id="PTHR38097">
    <property type="match status" value="1"/>
</dbReference>
<dbReference type="Gene3D" id="4.10.430.10">
    <property type="entry name" value="Histone-like protein H-NS, C-terminal domain"/>
    <property type="match status" value="1"/>
</dbReference>
<proteinExistence type="inferred from homology"/>
<comment type="caution">
    <text evidence="7">The sequence shown here is derived from an EMBL/GenBank/DDBJ whole genome shotgun (WGS) entry which is preliminary data.</text>
</comment>
<evidence type="ECO:0000256" key="4">
    <source>
        <dbReference type="ARBA" id="ARBA00023125"/>
    </source>
</evidence>
<reference evidence="7 8" key="1">
    <citation type="submission" date="2018-04" db="EMBL/GenBank/DDBJ databases">
        <title>Pelagivirga bohaiensis gen. nov., sp. nov., a bacterium isolated from the Bohai Sea.</title>
        <authorList>
            <person name="Ji X."/>
        </authorList>
    </citation>
    <scope>NUCLEOTIDE SEQUENCE [LARGE SCALE GENOMIC DNA]</scope>
    <source>
        <strain evidence="7 8">BH-SD19</strain>
    </source>
</reference>
<evidence type="ECO:0000256" key="3">
    <source>
        <dbReference type="ARBA" id="ARBA00022490"/>
    </source>
</evidence>
<comment type="similarity">
    <text evidence="2">Belongs to the histone-like protein H-NS family.</text>
</comment>
<dbReference type="RefSeq" id="WP_108693499.1">
    <property type="nucleotide sequence ID" value="NZ_QCYH01000018.1"/>
</dbReference>
<dbReference type="GO" id="GO:0032993">
    <property type="term" value="C:protein-DNA complex"/>
    <property type="evidence" value="ECO:0007669"/>
    <property type="project" value="TreeGrafter"/>
</dbReference>
<dbReference type="GO" id="GO:0003681">
    <property type="term" value="F:bent DNA binding"/>
    <property type="evidence" value="ECO:0007669"/>
    <property type="project" value="TreeGrafter"/>
</dbReference>
<evidence type="ECO:0000256" key="1">
    <source>
        <dbReference type="ARBA" id="ARBA00004453"/>
    </source>
</evidence>
<dbReference type="GO" id="GO:0003680">
    <property type="term" value="F:minor groove of adenine-thymine-rich DNA binding"/>
    <property type="evidence" value="ECO:0007669"/>
    <property type="project" value="TreeGrafter"/>
</dbReference>
<feature type="region of interest" description="Disordered" evidence="5">
    <location>
        <begin position="56"/>
        <end position="84"/>
    </location>
</feature>
<dbReference type="SMART" id="SM00528">
    <property type="entry name" value="HNS"/>
    <property type="match status" value="1"/>
</dbReference>
<dbReference type="GO" id="GO:0009295">
    <property type="term" value="C:nucleoid"/>
    <property type="evidence" value="ECO:0007669"/>
    <property type="project" value="UniProtKB-SubCell"/>
</dbReference>
<evidence type="ECO:0000256" key="5">
    <source>
        <dbReference type="SAM" id="MobiDB-lite"/>
    </source>
</evidence>
<sequence>MDLSEMTYPELEKHQKDVEAAMRNLDKTRKSDAKKAVRKTAKDHGFTVEELFDLPAKKSTAAASPPKYRNPKNPDETWTGKGRKPKWLTAALEDGTSLSSFEI</sequence>
<evidence type="ECO:0000259" key="6">
    <source>
        <dbReference type="SMART" id="SM00528"/>
    </source>
</evidence>
<accession>A0A2T7G2Y2</accession>
<keyword evidence="3" id="KW-0963">Cytoplasm</keyword>
<dbReference type="OrthoDB" id="5297879at2"/>
<evidence type="ECO:0000313" key="7">
    <source>
        <dbReference type="EMBL" id="PVA08754.1"/>
    </source>
</evidence>
<dbReference type="GO" id="GO:0001217">
    <property type="term" value="F:DNA-binding transcription repressor activity"/>
    <property type="evidence" value="ECO:0007669"/>
    <property type="project" value="TreeGrafter"/>
</dbReference>
<evidence type="ECO:0000313" key="8">
    <source>
        <dbReference type="Proteomes" id="UP000244446"/>
    </source>
</evidence>
<dbReference type="Proteomes" id="UP000244446">
    <property type="component" value="Unassembled WGS sequence"/>
</dbReference>
<dbReference type="Pfam" id="PF00816">
    <property type="entry name" value="Histone_HNS"/>
    <property type="match status" value="1"/>
</dbReference>
<feature type="domain" description="DNA-binding protein H-NS-like C-terminal" evidence="6">
    <location>
        <begin position="58"/>
        <end position="103"/>
    </location>
</feature>
<dbReference type="AlphaFoldDB" id="A0A2T7G2Y2"/>
<protein>
    <recommendedName>
        <fullName evidence="6">DNA-binding protein H-NS-like C-terminal domain-containing protein</fullName>
    </recommendedName>
</protein>
<keyword evidence="4" id="KW-0238">DNA-binding</keyword>
<dbReference type="GO" id="GO:0005829">
    <property type="term" value="C:cytosol"/>
    <property type="evidence" value="ECO:0007669"/>
    <property type="project" value="TreeGrafter"/>
</dbReference>
<keyword evidence="8" id="KW-1185">Reference proteome</keyword>
<dbReference type="PANTHER" id="PTHR38097:SF2">
    <property type="entry name" value="DNA-BINDING PROTEIN STPA"/>
    <property type="match status" value="1"/>
</dbReference>
<dbReference type="InterPro" id="IPR037150">
    <property type="entry name" value="H-NS_C_dom_sf"/>
</dbReference>
<name>A0A2T7G2Y2_9RHOB</name>
<feature type="compositionally biased region" description="Low complexity" evidence="5">
    <location>
        <begin position="57"/>
        <end position="67"/>
    </location>
</feature>
<evidence type="ECO:0000256" key="2">
    <source>
        <dbReference type="ARBA" id="ARBA00010610"/>
    </source>
</evidence>
<dbReference type="GO" id="GO:0000976">
    <property type="term" value="F:transcription cis-regulatory region binding"/>
    <property type="evidence" value="ECO:0007669"/>
    <property type="project" value="TreeGrafter"/>
</dbReference>
<gene>
    <name evidence="7" type="ORF">DC366_17625</name>
</gene>